<evidence type="ECO:0000256" key="2">
    <source>
        <dbReference type="ARBA" id="ARBA00009298"/>
    </source>
</evidence>
<dbReference type="PRINTS" id="PR01837">
    <property type="entry name" value="MGTCSAPBPROT"/>
</dbReference>
<feature type="transmembrane region" description="Helical" evidence="7">
    <location>
        <begin position="81"/>
        <end position="98"/>
    </location>
</feature>
<feature type="domain" description="MgtC/SapB/SrpB/YhiD N-terminal" evidence="8">
    <location>
        <begin position="22"/>
        <end position="150"/>
    </location>
</feature>
<dbReference type="EMBL" id="JABFOR010000007">
    <property type="protein sequence ID" value="NOJ70545.1"/>
    <property type="molecule type" value="Genomic_DNA"/>
</dbReference>
<evidence type="ECO:0000313" key="9">
    <source>
        <dbReference type="EMBL" id="NOJ70545.1"/>
    </source>
</evidence>
<feature type="transmembrane region" description="Helical" evidence="7">
    <location>
        <begin position="12"/>
        <end position="34"/>
    </location>
</feature>
<keyword evidence="6 7" id="KW-0472">Membrane</keyword>
<dbReference type="AlphaFoldDB" id="A0AAP6ZUP9"/>
<dbReference type="GO" id="GO:0005886">
    <property type="term" value="C:plasma membrane"/>
    <property type="evidence" value="ECO:0007669"/>
    <property type="project" value="UniProtKB-SubCell"/>
</dbReference>
<keyword evidence="4 7" id="KW-0812">Transmembrane</keyword>
<sequence length="288" mass="31358">MELGVHPEVWQISMLELTFRVIIAVVLGGAIGLEREFGEHAAGFRTHILVCLGSALIMMLSSYGFSGFIYETNVRMDPARLAAQVISGIGFLGAGTILRTGMTVSGLTTAASLWVVAAIGLAVGAGFYYGALLTAFTAFFSLFMLNKLEKKFSPFSKSASVRQLALVIADGPRHIGKVLFILKEQNIAISDISIEPVEQGEEASTTGALSLEDSSDMDIHCCVLLQVSLKCRTWHIDKLLEKLLSEPCVRAIRHFGIDEPIAEKSKWGFGDLFERKQEGHSTEESSKQ</sequence>
<dbReference type="Pfam" id="PF02308">
    <property type="entry name" value="MgtC"/>
    <property type="match status" value="1"/>
</dbReference>
<gene>
    <name evidence="9" type="ORF">HMI46_08270</name>
</gene>
<evidence type="ECO:0000256" key="7">
    <source>
        <dbReference type="SAM" id="Phobius"/>
    </source>
</evidence>
<comment type="subcellular location">
    <subcellularLocation>
        <location evidence="1">Cell membrane</location>
        <topology evidence="1">Multi-pass membrane protein</topology>
    </subcellularLocation>
</comment>
<evidence type="ECO:0000256" key="3">
    <source>
        <dbReference type="ARBA" id="ARBA00022475"/>
    </source>
</evidence>
<reference evidence="9 10" key="1">
    <citation type="submission" date="2020-05" db="EMBL/GenBank/DDBJ databases">
        <title>Whole genome sequencing and identification of novel metabolites from Paenibacillus alvei strain JR949.</title>
        <authorList>
            <person name="Rajendhran J."/>
            <person name="Sree Pranav P."/>
            <person name="Mahalakshmi B."/>
            <person name="Karthikeyan R."/>
        </authorList>
    </citation>
    <scope>NUCLEOTIDE SEQUENCE [LARGE SCALE GENOMIC DNA]</scope>
    <source>
        <strain evidence="9 10">JR949</strain>
    </source>
</reference>
<evidence type="ECO:0000256" key="5">
    <source>
        <dbReference type="ARBA" id="ARBA00022989"/>
    </source>
</evidence>
<evidence type="ECO:0000256" key="6">
    <source>
        <dbReference type="ARBA" id="ARBA00023136"/>
    </source>
</evidence>
<dbReference type="PANTHER" id="PTHR33778">
    <property type="entry name" value="PROTEIN MGTC"/>
    <property type="match status" value="1"/>
</dbReference>
<dbReference type="PANTHER" id="PTHR33778:SF1">
    <property type="entry name" value="MAGNESIUM TRANSPORTER YHID-RELATED"/>
    <property type="match status" value="1"/>
</dbReference>
<protein>
    <submittedName>
        <fullName evidence="9">MgtC/SapB family protein</fullName>
    </submittedName>
</protein>
<organism evidence="9 10">
    <name type="scientific">Paenibacillus alvei</name>
    <name type="common">Bacillus alvei</name>
    <dbReference type="NCBI Taxonomy" id="44250"/>
    <lineage>
        <taxon>Bacteria</taxon>
        <taxon>Bacillati</taxon>
        <taxon>Bacillota</taxon>
        <taxon>Bacilli</taxon>
        <taxon>Bacillales</taxon>
        <taxon>Paenibacillaceae</taxon>
        <taxon>Paenibacillus</taxon>
    </lineage>
</organism>
<feature type="transmembrane region" description="Helical" evidence="7">
    <location>
        <begin position="46"/>
        <end position="69"/>
    </location>
</feature>
<evidence type="ECO:0000313" key="10">
    <source>
        <dbReference type="Proteomes" id="UP000552038"/>
    </source>
</evidence>
<proteinExistence type="inferred from homology"/>
<comment type="caution">
    <text evidence="9">The sequence shown here is derived from an EMBL/GenBank/DDBJ whole genome shotgun (WGS) entry which is preliminary data.</text>
</comment>
<evidence type="ECO:0000256" key="4">
    <source>
        <dbReference type="ARBA" id="ARBA00022692"/>
    </source>
</evidence>
<dbReference type="InterPro" id="IPR049177">
    <property type="entry name" value="MgtC_SapB_SrpB_YhiD_N"/>
</dbReference>
<accession>A0AAP6ZUP9</accession>
<dbReference type="Proteomes" id="UP000552038">
    <property type="component" value="Unassembled WGS sequence"/>
</dbReference>
<dbReference type="InterPro" id="IPR003416">
    <property type="entry name" value="MgtC/SapB/SrpB/YhiD_fam"/>
</dbReference>
<evidence type="ECO:0000259" key="8">
    <source>
        <dbReference type="Pfam" id="PF02308"/>
    </source>
</evidence>
<evidence type="ECO:0000256" key="1">
    <source>
        <dbReference type="ARBA" id="ARBA00004651"/>
    </source>
</evidence>
<name>A0AAP6ZUP9_PAEAL</name>
<keyword evidence="3" id="KW-1003">Cell membrane</keyword>
<comment type="similarity">
    <text evidence="2">Belongs to the MgtC/SapB family.</text>
</comment>
<keyword evidence="5 7" id="KW-1133">Transmembrane helix</keyword>